<name>A0ABT3QAP0_9PROT</name>
<gene>
    <name evidence="1" type="ORF">OQ252_13320</name>
</gene>
<evidence type="ECO:0000313" key="1">
    <source>
        <dbReference type="EMBL" id="MCX2562354.1"/>
    </source>
</evidence>
<proteinExistence type="predicted"/>
<dbReference type="Proteomes" id="UP001526446">
    <property type="component" value="Unassembled WGS sequence"/>
</dbReference>
<organism evidence="1 2">
    <name type="scientific">Acetobacter farinalis</name>
    <dbReference type="NCBI Taxonomy" id="1260984"/>
    <lineage>
        <taxon>Bacteria</taxon>
        <taxon>Pseudomonadati</taxon>
        <taxon>Pseudomonadota</taxon>
        <taxon>Alphaproteobacteria</taxon>
        <taxon>Acetobacterales</taxon>
        <taxon>Acetobacteraceae</taxon>
        <taxon>Acetobacter</taxon>
    </lineage>
</organism>
<dbReference type="EMBL" id="JAPIUX010000068">
    <property type="protein sequence ID" value="MCX2562354.1"/>
    <property type="molecule type" value="Genomic_DNA"/>
</dbReference>
<comment type="caution">
    <text evidence="1">The sequence shown here is derived from an EMBL/GenBank/DDBJ whole genome shotgun (WGS) entry which is preliminary data.</text>
</comment>
<keyword evidence="2" id="KW-1185">Reference proteome</keyword>
<reference evidence="1 2" key="1">
    <citation type="submission" date="2022-11" db="EMBL/GenBank/DDBJ databases">
        <title>Genome sequencing of Acetobacter type strain.</title>
        <authorList>
            <person name="Heo J."/>
            <person name="Lee D."/>
            <person name="Han B.-H."/>
            <person name="Hong S.-B."/>
            <person name="Kwon S.-W."/>
        </authorList>
    </citation>
    <scope>NUCLEOTIDE SEQUENCE [LARGE SCALE GENOMIC DNA]</scope>
    <source>
        <strain evidence="1 2">KACC 21251</strain>
    </source>
</reference>
<sequence length="61" mass="6959">MSVFKWLRESSAFSDQYAHAREGEKAAHSIGQRLLKNVEIENAVSEAQNARFKRAQRESGH</sequence>
<accession>A0ABT3QAP0</accession>
<evidence type="ECO:0000313" key="2">
    <source>
        <dbReference type="Proteomes" id="UP001526446"/>
    </source>
</evidence>
<protein>
    <submittedName>
        <fullName evidence="1">Uncharacterized protein</fullName>
    </submittedName>
</protein>